<dbReference type="InterPro" id="IPR050190">
    <property type="entry name" value="UPF0213_domain"/>
</dbReference>
<accession>T1AQX5</accession>
<evidence type="ECO:0000313" key="2">
    <source>
        <dbReference type="EMBL" id="EQD43104.1"/>
    </source>
</evidence>
<feature type="non-terminal residue" evidence="2">
    <location>
        <position position="1"/>
    </location>
</feature>
<organism evidence="2">
    <name type="scientific">mine drainage metagenome</name>
    <dbReference type="NCBI Taxonomy" id="410659"/>
    <lineage>
        <taxon>unclassified sequences</taxon>
        <taxon>metagenomes</taxon>
        <taxon>ecological metagenomes</taxon>
    </lineage>
</organism>
<dbReference type="CDD" id="cd10456">
    <property type="entry name" value="GIY-YIG_UPF0213"/>
    <property type="match status" value="1"/>
</dbReference>
<dbReference type="InterPro" id="IPR000305">
    <property type="entry name" value="GIY-YIG_endonuc"/>
</dbReference>
<feature type="domain" description="GIY-YIG" evidence="1">
    <location>
        <begin position="1"/>
        <end position="61"/>
    </location>
</feature>
<gene>
    <name evidence="2" type="ORF">B1B_13955</name>
</gene>
<dbReference type="InterPro" id="IPR035901">
    <property type="entry name" value="GIY-YIG_endonuc_sf"/>
</dbReference>
<dbReference type="PANTHER" id="PTHR34477">
    <property type="entry name" value="UPF0213 PROTEIN YHBQ"/>
    <property type="match status" value="1"/>
</dbReference>
<reference evidence="2" key="2">
    <citation type="journal article" date="2014" name="ISME J.">
        <title>Microbial stratification in low pH oxic and suboxic macroscopic growths along an acid mine drainage.</title>
        <authorList>
            <person name="Mendez-Garcia C."/>
            <person name="Mesa V."/>
            <person name="Sprenger R.R."/>
            <person name="Richter M."/>
            <person name="Diez M.S."/>
            <person name="Solano J."/>
            <person name="Bargiela R."/>
            <person name="Golyshina O.V."/>
            <person name="Manteca A."/>
            <person name="Ramos J.L."/>
            <person name="Gallego J.R."/>
            <person name="Llorente I."/>
            <person name="Martins Dos Santos V.A."/>
            <person name="Jensen O.N."/>
            <person name="Pelaez A.I."/>
            <person name="Sanchez J."/>
            <person name="Ferrer M."/>
        </authorList>
    </citation>
    <scope>NUCLEOTIDE SEQUENCE</scope>
</reference>
<dbReference type="PANTHER" id="PTHR34477:SF1">
    <property type="entry name" value="UPF0213 PROTEIN YHBQ"/>
    <property type="match status" value="1"/>
</dbReference>
<evidence type="ECO:0000259" key="1">
    <source>
        <dbReference type="PROSITE" id="PS50164"/>
    </source>
</evidence>
<reference evidence="2" key="1">
    <citation type="submission" date="2013-08" db="EMBL/GenBank/DDBJ databases">
        <authorList>
            <person name="Mendez C."/>
            <person name="Richter M."/>
            <person name="Ferrer M."/>
            <person name="Sanchez J."/>
        </authorList>
    </citation>
    <scope>NUCLEOTIDE SEQUENCE</scope>
</reference>
<name>T1AQX5_9ZZZZ</name>
<protein>
    <submittedName>
        <fullName evidence="2">Excinuclease ABC C subunit domain protein</fullName>
    </submittedName>
</protein>
<sequence length="103" mass="10871">IPAIAVNVDTRYAAHARGKGARYTRAHPPARLLARFAYADRSAASKAEYAIKQLSPAAKRALCANGAPPPPPAYSAQQQCNADCPTQAALPAACPEAHAHWKL</sequence>
<dbReference type="Gene3D" id="3.40.1440.10">
    <property type="entry name" value="GIY-YIG endonuclease"/>
    <property type="match status" value="1"/>
</dbReference>
<proteinExistence type="predicted"/>
<dbReference type="AlphaFoldDB" id="T1AQX5"/>
<dbReference type="PROSITE" id="PS50164">
    <property type="entry name" value="GIY_YIG"/>
    <property type="match status" value="1"/>
</dbReference>
<comment type="caution">
    <text evidence="2">The sequence shown here is derived from an EMBL/GenBank/DDBJ whole genome shotgun (WGS) entry which is preliminary data.</text>
</comment>
<dbReference type="EMBL" id="AUZY01009200">
    <property type="protein sequence ID" value="EQD43104.1"/>
    <property type="molecule type" value="Genomic_DNA"/>
</dbReference>